<evidence type="ECO:0000256" key="4">
    <source>
        <dbReference type="ARBA" id="ARBA00009317"/>
    </source>
</evidence>
<evidence type="ECO:0000256" key="17">
    <source>
        <dbReference type="ARBA" id="ARBA00044717"/>
    </source>
</evidence>
<evidence type="ECO:0000256" key="9">
    <source>
        <dbReference type="ARBA" id="ARBA00022692"/>
    </source>
</evidence>
<accession>A0A916E5Y3</accession>
<keyword evidence="7" id="KW-0328">Glycosyltransferase</keyword>
<evidence type="ECO:0000256" key="16">
    <source>
        <dbReference type="ARBA" id="ARBA00033238"/>
    </source>
</evidence>
<keyword evidence="11" id="KW-0256">Endoplasmic reticulum</keyword>
<keyword evidence="14 19" id="KW-0472">Membrane</keyword>
<evidence type="ECO:0000256" key="13">
    <source>
        <dbReference type="ARBA" id="ARBA00022989"/>
    </source>
</evidence>
<dbReference type="PANTHER" id="PTHR10571">
    <property type="entry name" value="UDP-N-ACETYLGLUCOSAMINE--DOLICHYL-PHOSPHATE N-ACETYLGLUCOSAMINEPHOSPHOTRANSFERASE"/>
    <property type="match status" value="1"/>
</dbReference>
<evidence type="ECO:0000313" key="22">
    <source>
        <dbReference type="Proteomes" id="UP000684084"/>
    </source>
</evidence>
<evidence type="ECO:0000256" key="12">
    <source>
        <dbReference type="ARBA" id="ARBA00022842"/>
    </source>
</evidence>
<evidence type="ECO:0000256" key="18">
    <source>
        <dbReference type="ARBA" id="ARBA00045078"/>
    </source>
</evidence>
<evidence type="ECO:0000256" key="1">
    <source>
        <dbReference type="ARBA" id="ARBA00001946"/>
    </source>
</evidence>
<dbReference type="EC" id="2.7.8.15" evidence="5"/>
<keyword evidence="9 19" id="KW-0812">Transmembrane</keyword>
<dbReference type="Proteomes" id="UP000684084">
    <property type="component" value="Unassembled WGS sequence"/>
</dbReference>
<gene>
    <name evidence="21" type="ORF">CHRIB12_LOCUS8786</name>
</gene>
<evidence type="ECO:0000256" key="2">
    <source>
        <dbReference type="ARBA" id="ARBA00004477"/>
    </source>
</evidence>
<evidence type="ECO:0000256" key="15">
    <source>
        <dbReference type="ARBA" id="ARBA00029567"/>
    </source>
</evidence>
<feature type="transmembrane region" description="Helical" evidence="19">
    <location>
        <begin position="71"/>
        <end position="96"/>
    </location>
</feature>
<dbReference type="GO" id="GO:0006488">
    <property type="term" value="P:dolichol-linked oligosaccharide biosynthetic process"/>
    <property type="evidence" value="ECO:0007669"/>
    <property type="project" value="InterPro"/>
</dbReference>
<keyword evidence="8" id="KW-0808">Transferase</keyword>
<evidence type="ECO:0000256" key="7">
    <source>
        <dbReference type="ARBA" id="ARBA00022676"/>
    </source>
</evidence>
<feature type="transmembrane region" description="Helical" evidence="19">
    <location>
        <begin position="183"/>
        <end position="204"/>
    </location>
</feature>
<dbReference type="AlphaFoldDB" id="A0A916E5Y3"/>
<evidence type="ECO:0000256" key="3">
    <source>
        <dbReference type="ARBA" id="ARBA00004922"/>
    </source>
</evidence>
<feature type="signal peptide" evidence="20">
    <location>
        <begin position="1"/>
        <end position="19"/>
    </location>
</feature>
<evidence type="ECO:0000256" key="10">
    <source>
        <dbReference type="ARBA" id="ARBA00022723"/>
    </source>
</evidence>
<comment type="catalytic activity">
    <reaction evidence="18">
        <text>a di-trans,poly-cis-dolichyl phosphate + UDP-N-acetyl-alpha-D-glucosamine = an N-acetyl-alpha-D-glucosaminyl-diphospho-di-trans,poly-cis-dolichol + UMP</text>
        <dbReference type="Rhea" id="RHEA:13289"/>
        <dbReference type="Rhea" id="RHEA-COMP:19498"/>
        <dbReference type="Rhea" id="RHEA-COMP:19507"/>
        <dbReference type="ChEBI" id="CHEBI:57683"/>
        <dbReference type="ChEBI" id="CHEBI:57705"/>
        <dbReference type="ChEBI" id="CHEBI:57865"/>
        <dbReference type="ChEBI" id="CHEBI:58427"/>
        <dbReference type="EC" id="2.7.8.15"/>
    </reaction>
    <physiologicalReaction direction="left-to-right" evidence="18">
        <dbReference type="Rhea" id="RHEA:13290"/>
    </physiologicalReaction>
</comment>
<feature type="transmembrane region" description="Helical" evidence="19">
    <location>
        <begin position="334"/>
        <end position="352"/>
    </location>
</feature>
<comment type="caution">
    <text evidence="21">The sequence shown here is derived from an EMBL/GenBank/DDBJ whole genome shotgun (WGS) entry which is preliminary data.</text>
</comment>
<sequence length="364" mass="41810">MFITTLIFLFALTIIYNIAHDPLSVSVGFSIIGGLITCKLVPEFKESFIKAKLTGKDLAKDDKEPPIPECMGVICATVYLVCMFFFIPFPFMEWFSGKGKISQSEEFHAPTFPHHKLGEFLAAMLSLQSMTFLGFADDIFDISGTDTSALYIWTNYRFRFFILSINDFLFLNDADPAVEAHLFSLYFILPFIGVSFGLIIYNWYPSEVFVGDTYCYFAGMTFAVVGILSHFSKTVLLFFIPQIFNFIYSCPQLFRLVDCPRHRLPRFNPSENKLEYSRVKIQKPLKKPASFVLDLFELLRLVKVDKGETSIEVNNFTLMNLLLLKIGPLHERTLAILVVVIQILASCLSFYIRYHLVHFFYEVI</sequence>
<comment type="function">
    <text evidence="17">UDP-N-acetylglucosamine--dolichyl-phosphate N-acetylglucosaminephosphotransferase that operates in the biosynthetic pathway of dolichol-linked oligosaccharides, the glycan precursors employed in protein asparagine (N)-glycosylation. The assembly of dolichol-linked oligosaccharides begins on the cytosolic side of the endoplasmic reticulum membrane and finishes in its lumen. The sequential addition of sugars to dolichol pyrophosphate produces dolichol-linked oligosaccharides containing fourteen sugars, including two GlcNAcs, nine mannoses and three glucoses. Once assembled, the oligosaccharide is transferred from the lipid to nascent proteins by oligosaccharyltransferases. Catalyzes the initial step of dolichol-linked oligosaccharide biosynthesis, transfering GlcNAc-1-P from cytosolic UDP-GlcNAc onto the carrier lipid dolichyl phosphate (P-dolichol), yielding GlcNAc-P-P-dolichol embedded in the cytoplasmic leaflet of the endoplasmic reticulum membrane.</text>
</comment>
<keyword evidence="13 19" id="KW-1133">Transmembrane helix</keyword>
<keyword evidence="12" id="KW-0460">Magnesium</keyword>
<dbReference type="Pfam" id="PF00953">
    <property type="entry name" value="Glycos_transf_4"/>
    <property type="match status" value="1"/>
</dbReference>
<dbReference type="EMBL" id="CAGKOT010000016">
    <property type="protein sequence ID" value="CAB5361625.1"/>
    <property type="molecule type" value="Genomic_DNA"/>
</dbReference>
<dbReference type="GO" id="GO:0016757">
    <property type="term" value="F:glycosyltransferase activity"/>
    <property type="evidence" value="ECO:0007669"/>
    <property type="project" value="UniProtKB-KW"/>
</dbReference>
<dbReference type="VEuPathDB" id="FungiDB:RhiirFUN_018811"/>
<evidence type="ECO:0000313" key="21">
    <source>
        <dbReference type="EMBL" id="CAB5361625.1"/>
    </source>
</evidence>
<organism evidence="21 22">
    <name type="scientific">Rhizophagus irregularis</name>
    <dbReference type="NCBI Taxonomy" id="588596"/>
    <lineage>
        <taxon>Eukaryota</taxon>
        <taxon>Fungi</taxon>
        <taxon>Fungi incertae sedis</taxon>
        <taxon>Mucoromycota</taxon>
        <taxon>Glomeromycotina</taxon>
        <taxon>Glomeromycetes</taxon>
        <taxon>Glomerales</taxon>
        <taxon>Glomeraceae</taxon>
        <taxon>Rhizophagus</taxon>
    </lineage>
</organism>
<evidence type="ECO:0000256" key="14">
    <source>
        <dbReference type="ARBA" id="ARBA00023136"/>
    </source>
</evidence>
<dbReference type="OrthoDB" id="10262326at2759"/>
<dbReference type="InterPro" id="IPR033895">
    <property type="entry name" value="GPT"/>
</dbReference>
<feature type="transmembrane region" description="Helical" evidence="19">
    <location>
        <begin position="216"/>
        <end position="239"/>
    </location>
</feature>
<comment type="similarity">
    <text evidence="4">Belongs to the glycosyltransferase 4 family.</text>
</comment>
<dbReference type="InterPro" id="IPR000715">
    <property type="entry name" value="Glycosyl_transferase_4"/>
</dbReference>
<name>A0A916E5Y3_9GLOM</name>
<evidence type="ECO:0000256" key="11">
    <source>
        <dbReference type="ARBA" id="ARBA00022824"/>
    </source>
</evidence>
<protein>
    <recommendedName>
        <fullName evidence="6">UDP-N-acetylglucosamine--dolichyl-phosphate N-acetylglucosaminephosphotransferase</fullName>
        <ecNumber evidence="5">2.7.8.15</ecNumber>
    </recommendedName>
    <alternativeName>
        <fullName evidence="15">GlcNAc-1-P transferase</fullName>
    </alternativeName>
    <alternativeName>
        <fullName evidence="16">N-acetylglucosamine-1-phosphate transferase</fullName>
    </alternativeName>
</protein>
<evidence type="ECO:0000256" key="20">
    <source>
        <dbReference type="SAM" id="SignalP"/>
    </source>
</evidence>
<feature type="chain" id="PRO_5037340849" description="UDP-N-acetylglucosamine--dolichyl-phosphate N-acetylglucosaminephosphotransferase" evidence="20">
    <location>
        <begin position="20"/>
        <end position="364"/>
    </location>
</feature>
<dbReference type="CDD" id="cd06855">
    <property type="entry name" value="GT_GPT_euk"/>
    <property type="match status" value="1"/>
</dbReference>
<comment type="pathway">
    <text evidence="3">Protein modification; protein glycosylation.</text>
</comment>
<comment type="subcellular location">
    <subcellularLocation>
        <location evidence="2">Endoplasmic reticulum membrane</location>
        <topology evidence="2">Multi-pass membrane protein</topology>
    </subcellularLocation>
</comment>
<dbReference type="GO" id="GO:0003975">
    <property type="term" value="F:UDP-N-acetylglucosamine-dolichyl-phosphate N-acetylglucosaminephosphotransferase activity"/>
    <property type="evidence" value="ECO:0007669"/>
    <property type="project" value="UniProtKB-EC"/>
</dbReference>
<reference evidence="21" key="1">
    <citation type="submission" date="2020-05" db="EMBL/GenBank/DDBJ databases">
        <authorList>
            <person name="Rincon C."/>
            <person name="Sanders R I."/>
            <person name="Robbins C."/>
            <person name="Chaturvedi A."/>
        </authorList>
    </citation>
    <scope>NUCLEOTIDE SEQUENCE</scope>
    <source>
        <strain evidence="21">CHB12</strain>
    </source>
</reference>
<evidence type="ECO:0000256" key="6">
    <source>
        <dbReference type="ARBA" id="ARBA00017659"/>
    </source>
</evidence>
<keyword evidence="20" id="KW-0732">Signal</keyword>
<dbReference type="PANTHER" id="PTHR10571:SF0">
    <property type="entry name" value="UDP-N-ACETYLGLUCOSAMINE--DOLICHYL-PHOSPHATE N-ACETYLGLUCOSAMINEPHOSPHOTRANSFERASE"/>
    <property type="match status" value="1"/>
</dbReference>
<dbReference type="GO" id="GO:0005789">
    <property type="term" value="C:endoplasmic reticulum membrane"/>
    <property type="evidence" value="ECO:0007669"/>
    <property type="project" value="UniProtKB-SubCell"/>
</dbReference>
<evidence type="ECO:0000256" key="5">
    <source>
        <dbReference type="ARBA" id="ARBA00013225"/>
    </source>
</evidence>
<keyword evidence="10" id="KW-0479">Metal-binding</keyword>
<comment type="cofactor">
    <cofactor evidence="1">
        <name>Mg(2+)</name>
        <dbReference type="ChEBI" id="CHEBI:18420"/>
    </cofactor>
</comment>
<evidence type="ECO:0000256" key="8">
    <source>
        <dbReference type="ARBA" id="ARBA00022679"/>
    </source>
</evidence>
<proteinExistence type="inferred from homology"/>
<dbReference type="GO" id="GO:0046872">
    <property type="term" value="F:metal ion binding"/>
    <property type="evidence" value="ECO:0007669"/>
    <property type="project" value="UniProtKB-KW"/>
</dbReference>
<evidence type="ECO:0000256" key="19">
    <source>
        <dbReference type="SAM" id="Phobius"/>
    </source>
</evidence>